<keyword evidence="1" id="KW-0732">Signal</keyword>
<dbReference type="Pfam" id="PF08811">
    <property type="entry name" value="DUF1800"/>
    <property type="match status" value="1"/>
</dbReference>
<evidence type="ECO:0000313" key="3">
    <source>
        <dbReference type="Proteomes" id="UP000502041"/>
    </source>
</evidence>
<dbReference type="RefSeq" id="WP_168921288.1">
    <property type="nucleotide sequence ID" value="NZ_CP051461.1"/>
</dbReference>
<evidence type="ECO:0000313" key="2">
    <source>
        <dbReference type="EMBL" id="QJC55417.1"/>
    </source>
</evidence>
<dbReference type="InterPro" id="IPR014917">
    <property type="entry name" value="DUF1800"/>
</dbReference>
<dbReference type="KEGG" id="pvac:HC248_00696"/>
<dbReference type="Proteomes" id="UP000502041">
    <property type="component" value="Chromosome"/>
</dbReference>
<feature type="signal peptide" evidence="1">
    <location>
        <begin position="1"/>
        <end position="37"/>
    </location>
</feature>
<evidence type="ECO:0008006" key="4">
    <source>
        <dbReference type="Google" id="ProtNLM"/>
    </source>
</evidence>
<organism evidence="2 3">
    <name type="scientific">Polaromonas vacuolata</name>
    <dbReference type="NCBI Taxonomy" id="37448"/>
    <lineage>
        <taxon>Bacteria</taxon>
        <taxon>Pseudomonadati</taxon>
        <taxon>Pseudomonadota</taxon>
        <taxon>Betaproteobacteria</taxon>
        <taxon>Burkholderiales</taxon>
        <taxon>Comamonadaceae</taxon>
        <taxon>Polaromonas</taxon>
    </lineage>
</organism>
<protein>
    <recommendedName>
        <fullName evidence="4">DUF1800 domain-containing protein</fullName>
    </recommendedName>
</protein>
<feature type="chain" id="PRO_5026107638" description="DUF1800 domain-containing protein" evidence="1">
    <location>
        <begin position="38"/>
        <end position="531"/>
    </location>
</feature>
<evidence type="ECO:0000256" key="1">
    <source>
        <dbReference type="SAM" id="SignalP"/>
    </source>
</evidence>
<name>A0A6H2H6M4_9BURK</name>
<gene>
    <name evidence="2" type="ORF">HC248_00696</name>
</gene>
<sequence>MYPNQTTAAALPRRNALKVIAVCAMSPGLAGSLNAYAQASNPFEKTQSTQLFEQWRAMSRVGYGPTPQLVRALQTASSPKVWTVQQIDLAYAASQVAPLMASDLSSLNAPLPDIFDAAQRERQARAAIKAVTADSAGNTNTNELLNNRNNRRMDFSEPADPLYFNRSMVQKAAAWRLGACSQPNDENPLLARMTEFWFNHLNVYSGKGAVRPFIGHYVVNVARAHALGKFEDLLLASARHPAMLYYLDQFQSVADGSPAGQGRLRGLNENYARELMELHTLGVAGGYSQNDVHETARILTGWTVGPNEANGFRFAQRLHDTGRKVLMGQYYPDGSLNSGEREGEQAIRRLARHPKTAARISLRLAQFFVSDSPAPALVSALAQTFQNSQGDIRVVLRALLESNEFWHPENKLFKTPMDFACSALTTVSSTDKLADSTDRRRLILTENYLSEAGQPLHDWQTPDGYKFDAATWLVPEALTRRADFALAITRQVSDLDFLQPYLSATTRAAIAQEKPALRAGLALASPDFQYK</sequence>
<reference evidence="2 3" key="1">
    <citation type="submission" date="2020-04" db="EMBL/GenBank/DDBJ databases">
        <title>Complete genome of a Psychrophilic, Marine, Gas Vacuolate Bacterium Polaromonas vacuolata KCTC 22033T.</title>
        <authorList>
            <person name="Hwang K."/>
            <person name="Kim K.M."/>
        </authorList>
    </citation>
    <scope>NUCLEOTIDE SEQUENCE [LARGE SCALE GENOMIC DNA]</scope>
    <source>
        <strain evidence="2 3">KCTC 22033</strain>
    </source>
</reference>
<accession>A0A6H2H6M4</accession>
<proteinExistence type="predicted"/>
<dbReference type="EMBL" id="CP051461">
    <property type="protein sequence ID" value="QJC55417.1"/>
    <property type="molecule type" value="Genomic_DNA"/>
</dbReference>
<keyword evidence="3" id="KW-1185">Reference proteome</keyword>
<dbReference type="AlphaFoldDB" id="A0A6H2H6M4"/>